<feature type="domain" description="Gfo/Idh/MocA-like oxidoreductase N-terminal" evidence="1">
    <location>
        <begin position="7"/>
        <end position="90"/>
    </location>
</feature>
<feature type="domain" description="Gfo/Idh/MocA-like oxidoreductase bacterial type C-terminal" evidence="2">
    <location>
        <begin position="133"/>
        <end position="204"/>
    </location>
</feature>
<dbReference type="Gene3D" id="3.40.50.720">
    <property type="entry name" value="NAD(P)-binding Rossmann-like Domain"/>
    <property type="match status" value="1"/>
</dbReference>
<dbReference type="InterPro" id="IPR000683">
    <property type="entry name" value="Gfo/Idh/MocA-like_OxRdtase_N"/>
</dbReference>
<keyword evidence="4" id="KW-1185">Reference proteome</keyword>
<dbReference type="InterPro" id="IPR050463">
    <property type="entry name" value="Gfo/Idh/MocA_oxidrdct_glycsds"/>
</dbReference>
<evidence type="ECO:0000259" key="2">
    <source>
        <dbReference type="Pfam" id="PF19051"/>
    </source>
</evidence>
<dbReference type="KEGG" id="hbs:IPV69_21605"/>
<dbReference type="AlphaFoldDB" id="A0A7M2X4B5"/>
<organism evidence="3 4">
    <name type="scientific">Humisphaera borealis</name>
    <dbReference type="NCBI Taxonomy" id="2807512"/>
    <lineage>
        <taxon>Bacteria</taxon>
        <taxon>Pseudomonadati</taxon>
        <taxon>Planctomycetota</taxon>
        <taxon>Phycisphaerae</taxon>
        <taxon>Tepidisphaerales</taxon>
        <taxon>Tepidisphaeraceae</taxon>
        <taxon>Humisphaera</taxon>
    </lineage>
</organism>
<sequence length="423" mass="46898">MQGKPEEAAAPTTKPATKIEGYADLRKMLDNKDIDAISTATPNHWHSLIVVWGCQAGKDVYVEKPISHNVWEGRQAVAAARKYNRIVQAGTQARANDALGAAYKWIQEGGMGKIKVARGLCYKRRATIGLTEGPQEVPASVDYDLWSGPAAKEAPHRKQFHYDWHWQWAYGNGDLGNQGIHQMDTARWALGKNTLAPSVLSIGGRFGYKDDGETPNSQIVIQDYGDSLLIFEVRGLPKESGSGLMDKYRGQSVGTVVECEGGYLTDQGYTSSPMAYDYSGKLIKKFTMSKEKDDPAMKSDHFGNWIAAVRSRKQEDLNADILEGHLSSALCHTGNISYRLGEKVKSKEIREVLKDNPAALETFSRFRDHLEDNEVSLMSDNAVLGAALTMDVKTEKFTGDNAEKANKFLTREYRKPFVVPESV</sequence>
<dbReference type="Pfam" id="PF01408">
    <property type="entry name" value="GFO_IDH_MocA"/>
    <property type="match status" value="1"/>
</dbReference>
<dbReference type="SUPFAM" id="SSF51735">
    <property type="entry name" value="NAD(P)-binding Rossmann-fold domains"/>
    <property type="match status" value="1"/>
</dbReference>
<evidence type="ECO:0000313" key="4">
    <source>
        <dbReference type="Proteomes" id="UP000593765"/>
    </source>
</evidence>
<dbReference type="Pfam" id="PF19051">
    <property type="entry name" value="GFO_IDH_MocA_C2"/>
    <property type="match status" value="1"/>
</dbReference>
<dbReference type="InterPro" id="IPR043906">
    <property type="entry name" value="Gfo/Idh/MocA_OxRdtase_bact_C"/>
</dbReference>
<evidence type="ECO:0000259" key="1">
    <source>
        <dbReference type="Pfam" id="PF01408"/>
    </source>
</evidence>
<protein>
    <submittedName>
        <fullName evidence="3">Gfo/Idh/MocA family oxidoreductase</fullName>
    </submittedName>
</protein>
<proteinExistence type="predicted"/>
<reference evidence="3 4" key="1">
    <citation type="submission" date="2020-10" db="EMBL/GenBank/DDBJ databases">
        <title>Wide distribution of Phycisphaera-like planctomycetes from WD2101 soil group in peatlands and genome analysis of the first cultivated representative.</title>
        <authorList>
            <person name="Dedysh S.N."/>
            <person name="Beletsky A.V."/>
            <person name="Ivanova A."/>
            <person name="Kulichevskaya I.S."/>
            <person name="Suzina N.E."/>
            <person name="Philippov D.A."/>
            <person name="Rakitin A.L."/>
            <person name="Mardanov A.V."/>
            <person name="Ravin N.V."/>
        </authorList>
    </citation>
    <scope>NUCLEOTIDE SEQUENCE [LARGE SCALE GENOMIC DNA]</scope>
    <source>
        <strain evidence="3 4">M1803</strain>
    </source>
</reference>
<dbReference type="Gene3D" id="3.30.360.10">
    <property type="entry name" value="Dihydrodipicolinate Reductase, domain 2"/>
    <property type="match status" value="1"/>
</dbReference>
<dbReference type="GO" id="GO:0000166">
    <property type="term" value="F:nucleotide binding"/>
    <property type="evidence" value="ECO:0007669"/>
    <property type="project" value="InterPro"/>
</dbReference>
<gene>
    <name evidence="3" type="ORF">IPV69_21605</name>
</gene>
<name>A0A7M2X4B5_9BACT</name>
<dbReference type="Proteomes" id="UP000593765">
    <property type="component" value="Chromosome"/>
</dbReference>
<dbReference type="PANTHER" id="PTHR43818:SF5">
    <property type="entry name" value="OXIDOREDUCTASE FAMILY PROTEIN"/>
    <property type="match status" value="1"/>
</dbReference>
<dbReference type="EMBL" id="CP063458">
    <property type="protein sequence ID" value="QOV92505.1"/>
    <property type="molecule type" value="Genomic_DNA"/>
</dbReference>
<dbReference type="InterPro" id="IPR036291">
    <property type="entry name" value="NAD(P)-bd_dom_sf"/>
</dbReference>
<dbReference type="SUPFAM" id="SSF55347">
    <property type="entry name" value="Glyceraldehyde-3-phosphate dehydrogenase-like, C-terminal domain"/>
    <property type="match status" value="1"/>
</dbReference>
<dbReference type="PANTHER" id="PTHR43818">
    <property type="entry name" value="BCDNA.GH03377"/>
    <property type="match status" value="1"/>
</dbReference>
<accession>A0A7M2X4B5</accession>
<evidence type="ECO:0000313" key="3">
    <source>
        <dbReference type="EMBL" id="QOV92505.1"/>
    </source>
</evidence>